<dbReference type="SUPFAM" id="SSF52980">
    <property type="entry name" value="Restriction endonuclease-like"/>
    <property type="match status" value="1"/>
</dbReference>
<keyword evidence="4" id="KW-1185">Reference proteome</keyword>
<feature type="domain" description="Restriction system protein Mrr-like N-terminal" evidence="2">
    <location>
        <begin position="6"/>
        <end position="90"/>
    </location>
</feature>
<dbReference type="GO" id="GO:0003677">
    <property type="term" value="F:DNA binding"/>
    <property type="evidence" value="ECO:0007669"/>
    <property type="project" value="InterPro"/>
</dbReference>
<dbReference type="InterPro" id="IPR052906">
    <property type="entry name" value="Type_IV_Methyl-Rstrct_Enzyme"/>
</dbReference>
<keyword evidence="3" id="KW-0540">Nuclease</keyword>
<dbReference type="InterPro" id="IPR011856">
    <property type="entry name" value="tRNA_endonuc-like_dom_sf"/>
</dbReference>
<evidence type="ECO:0000313" key="3">
    <source>
        <dbReference type="EMBL" id="PWA09264.1"/>
    </source>
</evidence>
<dbReference type="OrthoDB" id="9803736at2"/>
<name>A0A2U1JWD5_9BACI</name>
<evidence type="ECO:0000259" key="2">
    <source>
        <dbReference type="Pfam" id="PF14338"/>
    </source>
</evidence>
<dbReference type="Pfam" id="PF04471">
    <property type="entry name" value="Mrr_cat"/>
    <property type="match status" value="1"/>
</dbReference>
<dbReference type="PANTHER" id="PTHR30015:SF7">
    <property type="entry name" value="TYPE IV METHYL-DIRECTED RESTRICTION ENZYME ECOKMRR"/>
    <property type="match status" value="1"/>
</dbReference>
<accession>A0A2U1JWD5</accession>
<dbReference type="RefSeq" id="WP_116555420.1">
    <property type="nucleotide sequence ID" value="NZ_QCZG01000030.1"/>
</dbReference>
<dbReference type="InterPro" id="IPR011335">
    <property type="entry name" value="Restrct_endonuc-II-like"/>
</dbReference>
<dbReference type="InterPro" id="IPR007560">
    <property type="entry name" value="Restrct_endonuc_IV_Mrr"/>
</dbReference>
<protein>
    <submittedName>
        <fullName evidence="3">Restriction endonuclease</fullName>
    </submittedName>
</protein>
<keyword evidence="3" id="KW-0378">Hydrolase</keyword>
<dbReference type="Proteomes" id="UP000245998">
    <property type="component" value="Unassembled WGS sequence"/>
</dbReference>
<dbReference type="AlphaFoldDB" id="A0A2U1JWD5"/>
<sequence>MFNFKYHELINPTLQALKKLGGSATNNEITEQLIELLQLTEDEANDIHKGSTTKLAYRSAWARTYLKGAGYIDNSKRGVWVLTDKGKKIDEVNNEEVKQTALEKFAANKESQNDEADKPITKYENEELDEFSWHNELLETLKNISPDQFEKLCQRLLRELGFINVEVTGKSHDGGIDGKGILKIGGVISFHTAFQAKRYNGSVGSSVIRDFRGATVGKADRGLVITTGSFTREAVKEANRDGATPIDLIDGNELAEKLKELGIGIKVEMVEKVTIDIDWFNNI</sequence>
<organism evidence="3 4">
    <name type="scientific">Pueribacillus theae</name>
    <dbReference type="NCBI Taxonomy" id="2171751"/>
    <lineage>
        <taxon>Bacteria</taxon>
        <taxon>Bacillati</taxon>
        <taxon>Bacillota</taxon>
        <taxon>Bacilli</taxon>
        <taxon>Bacillales</taxon>
        <taxon>Bacillaceae</taxon>
        <taxon>Pueribacillus</taxon>
    </lineage>
</organism>
<dbReference type="PANTHER" id="PTHR30015">
    <property type="entry name" value="MRR RESTRICTION SYSTEM PROTEIN"/>
    <property type="match status" value="1"/>
</dbReference>
<dbReference type="GO" id="GO:0015666">
    <property type="term" value="F:restriction endodeoxyribonuclease activity"/>
    <property type="evidence" value="ECO:0007669"/>
    <property type="project" value="TreeGrafter"/>
</dbReference>
<comment type="caution">
    <text evidence="3">The sequence shown here is derived from an EMBL/GenBank/DDBJ whole genome shotgun (WGS) entry which is preliminary data.</text>
</comment>
<keyword evidence="3" id="KW-0255">Endonuclease</keyword>
<dbReference type="InterPro" id="IPR025745">
    <property type="entry name" value="Mrr-like_N_dom"/>
</dbReference>
<feature type="domain" description="Restriction endonuclease type IV Mrr" evidence="1">
    <location>
        <begin position="141"/>
        <end position="256"/>
    </location>
</feature>
<proteinExistence type="predicted"/>
<dbReference type="GO" id="GO:0009307">
    <property type="term" value="P:DNA restriction-modification system"/>
    <property type="evidence" value="ECO:0007669"/>
    <property type="project" value="InterPro"/>
</dbReference>
<dbReference type="Gene3D" id="3.40.1350.10">
    <property type="match status" value="1"/>
</dbReference>
<evidence type="ECO:0000313" key="4">
    <source>
        <dbReference type="Proteomes" id="UP000245998"/>
    </source>
</evidence>
<gene>
    <name evidence="3" type="ORF">DCC39_13495</name>
</gene>
<dbReference type="Pfam" id="PF14338">
    <property type="entry name" value="Mrr_N"/>
    <property type="match status" value="1"/>
</dbReference>
<reference evidence="3 4" key="1">
    <citation type="submission" date="2018-04" db="EMBL/GenBank/DDBJ databases">
        <title>Camelliibacillus theae gen. nov., sp. nov., isolated from Pu'er tea.</title>
        <authorList>
            <person name="Niu L."/>
        </authorList>
    </citation>
    <scope>NUCLEOTIDE SEQUENCE [LARGE SCALE GENOMIC DNA]</scope>
    <source>
        <strain evidence="3 4">T8</strain>
    </source>
</reference>
<dbReference type="EMBL" id="QCZG01000030">
    <property type="protein sequence ID" value="PWA09264.1"/>
    <property type="molecule type" value="Genomic_DNA"/>
</dbReference>
<evidence type="ECO:0000259" key="1">
    <source>
        <dbReference type="Pfam" id="PF04471"/>
    </source>
</evidence>